<organism evidence="1 2">
    <name type="scientific">Mucilaginibacter mallensis</name>
    <dbReference type="NCBI Taxonomy" id="652787"/>
    <lineage>
        <taxon>Bacteria</taxon>
        <taxon>Pseudomonadati</taxon>
        <taxon>Bacteroidota</taxon>
        <taxon>Sphingobacteriia</taxon>
        <taxon>Sphingobacteriales</taxon>
        <taxon>Sphingobacteriaceae</taxon>
        <taxon>Mucilaginibacter</taxon>
    </lineage>
</organism>
<evidence type="ECO:0000313" key="2">
    <source>
        <dbReference type="Proteomes" id="UP000199679"/>
    </source>
</evidence>
<dbReference type="RefSeq" id="WP_091370967.1">
    <property type="nucleotide sequence ID" value="NZ_LT629740.1"/>
</dbReference>
<proteinExistence type="predicted"/>
<reference evidence="1 2" key="1">
    <citation type="submission" date="2016-10" db="EMBL/GenBank/DDBJ databases">
        <authorList>
            <person name="de Groot N.N."/>
        </authorList>
    </citation>
    <scope>NUCLEOTIDE SEQUENCE [LARGE SCALE GENOMIC DNA]</scope>
    <source>
        <strain evidence="1 2">MP1X4</strain>
    </source>
</reference>
<evidence type="ECO:0008006" key="3">
    <source>
        <dbReference type="Google" id="ProtNLM"/>
    </source>
</evidence>
<name>A0A1H1U2W8_MUCMA</name>
<protein>
    <recommendedName>
        <fullName evidence="3">DUF1579 domain-containing protein</fullName>
    </recommendedName>
</protein>
<dbReference type="STRING" id="652787.SAMN05216490_1578"/>
<evidence type="ECO:0000313" key="1">
    <source>
        <dbReference type="EMBL" id="SDS66767.1"/>
    </source>
</evidence>
<dbReference type="AlphaFoldDB" id="A0A1H1U2W8"/>
<dbReference type="Proteomes" id="UP000199679">
    <property type="component" value="Chromosome I"/>
</dbReference>
<accession>A0A1H1U2W8</accession>
<keyword evidence="2" id="KW-1185">Reference proteome</keyword>
<gene>
    <name evidence="1" type="ORF">SAMN05216490_1578</name>
</gene>
<sequence>MKTINRIVLISIICQLICILQPVNLFAQQNSGSAGINIQRDGQHDFDFHLGKWKSTIKRLLHPLTGSTTWVPMIGTLDARKVWGGRAQIEELEADGSSGHIEDLLLFLYNPQSHQWSLNAAASNDGIMNTPMIGEFKNGRGEFFDQESFKGRIILVRQVWSDITPTSHRFEQAFSDDGGKTWEINFIANLERID</sequence>
<dbReference type="EMBL" id="LT629740">
    <property type="protein sequence ID" value="SDS66767.1"/>
    <property type="molecule type" value="Genomic_DNA"/>
</dbReference>
<dbReference type="OrthoDB" id="9814791at2"/>